<dbReference type="GO" id="GO:0005737">
    <property type="term" value="C:cytoplasm"/>
    <property type="evidence" value="ECO:0007669"/>
    <property type="project" value="TreeGrafter"/>
</dbReference>
<dbReference type="PANTHER" id="PTHR11086">
    <property type="entry name" value="DEOXYCYTIDYLATE DEAMINASE-RELATED"/>
    <property type="match status" value="1"/>
</dbReference>
<keyword evidence="2" id="KW-0378">Hydrolase</keyword>
<dbReference type="EMBL" id="JAAPAO010000545">
    <property type="protein sequence ID" value="KAF4657372.1"/>
    <property type="molecule type" value="Genomic_DNA"/>
</dbReference>
<keyword evidence="7" id="KW-1185">Reference proteome</keyword>
<dbReference type="InterPro" id="IPR022035">
    <property type="entry name" value="PCIF1_WW"/>
</dbReference>
<feature type="domain" description="CMP/dCMP-type deaminase" evidence="5">
    <location>
        <begin position="426"/>
        <end position="492"/>
    </location>
</feature>
<name>A0A7J6LDS6_PERCH</name>
<dbReference type="PANTHER" id="PTHR11086:SF18">
    <property type="entry name" value="DEOXYCYTIDYLATE DEAMINASE"/>
    <property type="match status" value="1"/>
</dbReference>
<gene>
    <name evidence="6" type="ORF">FOL47_008469</name>
</gene>
<dbReference type="SUPFAM" id="SSF53927">
    <property type="entry name" value="Cytidine deaminase-like"/>
    <property type="match status" value="1"/>
</dbReference>
<dbReference type="Proteomes" id="UP000591131">
    <property type="component" value="Unassembled WGS sequence"/>
</dbReference>
<comment type="caution">
    <text evidence="6">The sequence shown here is derived from an EMBL/GenBank/DDBJ whole genome shotgun (WGS) entry which is preliminary data.</text>
</comment>
<evidence type="ECO:0000313" key="6">
    <source>
        <dbReference type="EMBL" id="KAF4657372.1"/>
    </source>
</evidence>
<keyword evidence="1" id="KW-0545">Nucleotide biosynthesis</keyword>
<dbReference type="GO" id="GO:0004132">
    <property type="term" value="F:dCMP deaminase activity"/>
    <property type="evidence" value="ECO:0007669"/>
    <property type="project" value="TreeGrafter"/>
</dbReference>
<dbReference type="Pfam" id="PF00383">
    <property type="entry name" value="dCMP_cyt_deam_1"/>
    <property type="match status" value="1"/>
</dbReference>
<evidence type="ECO:0000259" key="5">
    <source>
        <dbReference type="PROSITE" id="PS51747"/>
    </source>
</evidence>
<evidence type="ECO:0000256" key="3">
    <source>
        <dbReference type="ARBA" id="ARBA00038938"/>
    </source>
</evidence>
<dbReference type="Gene3D" id="3.40.140.10">
    <property type="entry name" value="Cytidine Deaminase, domain 2"/>
    <property type="match status" value="1"/>
</dbReference>
<dbReference type="InterPro" id="IPR016193">
    <property type="entry name" value="Cytidine_deaminase-like"/>
</dbReference>
<reference evidence="6 7" key="1">
    <citation type="submission" date="2020-04" db="EMBL/GenBank/DDBJ databases">
        <title>Perkinsus chesapeaki whole genome sequence.</title>
        <authorList>
            <person name="Bogema D.R."/>
        </authorList>
    </citation>
    <scope>NUCLEOTIDE SEQUENCE [LARGE SCALE GENOMIC DNA]</scope>
    <source>
        <strain evidence="6">ATCC PRA-425</strain>
    </source>
</reference>
<dbReference type="Pfam" id="PF12237">
    <property type="entry name" value="PCIF1_WW"/>
    <property type="match status" value="1"/>
</dbReference>
<feature type="non-terminal residue" evidence="6">
    <location>
        <position position="492"/>
    </location>
</feature>
<evidence type="ECO:0000256" key="1">
    <source>
        <dbReference type="ARBA" id="ARBA00022727"/>
    </source>
</evidence>
<evidence type="ECO:0000256" key="4">
    <source>
        <dbReference type="ARBA" id="ARBA00041763"/>
    </source>
</evidence>
<organism evidence="6 7">
    <name type="scientific">Perkinsus chesapeaki</name>
    <name type="common">Clam parasite</name>
    <name type="synonym">Perkinsus andrewsi</name>
    <dbReference type="NCBI Taxonomy" id="330153"/>
    <lineage>
        <taxon>Eukaryota</taxon>
        <taxon>Sar</taxon>
        <taxon>Alveolata</taxon>
        <taxon>Perkinsozoa</taxon>
        <taxon>Perkinsea</taxon>
        <taxon>Perkinsida</taxon>
        <taxon>Perkinsidae</taxon>
        <taxon>Perkinsus</taxon>
    </lineage>
</organism>
<dbReference type="PROSITE" id="PS51747">
    <property type="entry name" value="CYT_DCMP_DEAMINASES_2"/>
    <property type="match status" value="1"/>
</dbReference>
<proteinExistence type="predicted"/>
<dbReference type="OrthoDB" id="449354at2759"/>
<dbReference type="AlphaFoldDB" id="A0A7J6LDS6"/>
<evidence type="ECO:0000256" key="2">
    <source>
        <dbReference type="ARBA" id="ARBA00022801"/>
    </source>
</evidence>
<accession>A0A7J6LDS6</accession>
<evidence type="ECO:0000313" key="7">
    <source>
        <dbReference type="Proteomes" id="UP000591131"/>
    </source>
</evidence>
<protein>
    <recommendedName>
        <fullName evidence="4">dCMP deaminase</fullName>
        <ecNumber evidence="3">3.5.4.12</ecNumber>
    </recommendedName>
    <alternativeName>
        <fullName evidence="4">dCMP deaminase</fullName>
    </alternativeName>
</protein>
<sequence length="492" mass="55840">MSDCDSIEDLAASLDDYICQYAAITSTLLRVRKTILGSVRLSRKCPSHVRRRKFYQKYEFHNCYGRFYIAVINGRIPFKKVLDKLRAEVREKHLECGILDSFEGAEDVEEFAEKCGVEPLTKDTVDVDAAVDDIIEQPTKDLANIKFVHKSDPEYLSLEMTKERYEEMISFARTFAIERLDKDEAESASLATKLFKLCIACYITASSPLYWGFGPKVYQFVAENLNARLEGYASPFNHTLVTYCSPFCLDMVFGSLGSVYGPAVTREVRRLVEELRPDERVMLVLNPPYLESELVNCADRVSELVSIDERIRVMSIVPQWDDAPGIQTLRGEDGRLKGFLAEDRLLGKYDHYYWDYQKWRPINAKFGSRLLVYSKSGNVTTDERGKVDELLGIMKKQPDEEVSLMSESPILRVPSDDPGPREDNLGWAEYFMALAHVTAMRSKDPSTQVGAVIVNHENKVVGIGYNGFPSMGEIDNDALLNWGKKGDKPIES</sequence>
<dbReference type="InterPro" id="IPR015517">
    <property type="entry name" value="dCMP_deaminase-rel"/>
</dbReference>
<dbReference type="EC" id="3.5.4.12" evidence="3"/>
<dbReference type="InterPro" id="IPR002125">
    <property type="entry name" value="CMP_dCMP_dom"/>
</dbReference>